<evidence type="ECO:0000256" key="2">
    <source>
        <dbReference type="ARBA" id="ARBA00022723"/>
    </source>
</evidence>
<dbReference type="InterPro" id="IPR007197">
    <property type="entry name" value="rSAM"/>
</dbReference>
<evidence type="ECO:0000256" key="3">
    <source>
        <dbReference type="ARBA" id="ARBA00023004"/>
    </source>
</evidence>
<dbReference type="PANTHER" id="PTHR11228:SF7">
    <property type="entry name" value="PQQA PEPTIDE CYCLASE"/>
    <property type="match status" value="1"/>
</dbReference>
<evidence type="ECO:0000259" key="5">
    <source>
        <dbReference type="PROSITE" id="PS51918"/>
    </source>
</evidence>
<dbReference type="EMBL" id="SSXH01000581">
    <property type="protein sequence ID" value="THJ58063.1"/>
    <property type="molecule type" value="Genomic_DNA"/>
</dbReference>
<dbReference type="Proteomes" id="UP000305282">
    <property type="component" value="Unassembled WGS sequence"/>
</dbReference>
<evidence type="ECO:0000256" key="1">
    <source>
        <dbReference type="ARBA" id="ARBA00022691"/>
    </source>
</evidence>
<keyword evidence="3" id="KW-0408">Iron</keyword>
<dbReference type="SFLD" id="SFLDS00029">
    <property type="entry name" value="Radical_SAM"/>
    <property type="match status" value="1"/>
</dbReference>
<evidence type="ECO:0000313" key="6">
    <source>
        <dbReference type="EMBL" id="THJ58063.1"/>
    </source>
</evidence>
<dbReference type="InterPro" id="IPR058240">
    <property type="entry name" value="rSAM_sf"/>
</dbReference>
<dbReference type="GO" id="GO:0046872">
    <property type="term" value="F:metal ion binding"/>
    <property type="evidence" value="ECO:0007669"/>
    <property type="project" value="UniProtKB-KW"/>
</dbReference>
<dbReference type="InterPro" id="IPR013785">
    <property type="entry name" value="Aldolase_TIM"/>
</dbReference>
<dbReference type="GO" id="GO:0003824">
    <property type="term" value="F:catalytic activity"/>
    <property type="evidence" value="ECO:0007669"/>
    <property type="project" value="InterPro"/>
</dbReference>
<reference evidence="6 7" key="1">
    <citation type="submission" date="2019-04" db="EMBL/GenBank/DDBJ databases">
        <title>Draft genome sequences for three unisolated Alnus-infective Frankia Sp+ strains, AgTrS, AiOr and AvVan, the first sequenced Frankia strains able to sporulate in-planta.</title>
        <authorList>
            <person name="Bethencourt L."/>
            <person name="Vautrin F."/>
            <person name="Taib N."/>
            <person name="Dubost A."/>
            <person name="Castro-Garcia L."/>
            <person name="Imbaud O."/>
            <person name="Abrouk D."/>
            <person name="Fournier P."/>
            <person name="Briolay J."/>
            <person name="Nguyen A."/>
            <person name="Normand P."/>
            <person name="Fernandez M.P."/>
            <person name="Brochier-Armanet C."/>
            <person name="Herrera-Belaroussi A."/>
        </authorList>
    </citation>
    <scope>NUCLEOTIDE SEQUENCE [LARGE SCALE GENOMIC DNA]</scope>
    <source>
        <strain evidence="6 7">AvVan</strain>
    </source>
</reference>
<accession>A0A4S5DIL5</accession>
<evidence type="ECO:0000313" key="7">
    <source>
        <dbReference type="Proteomes" id="UP000305282"/>
    </source>
</evidence>
<organism evidence="6 7">
    <name type="scientific">Candidatus Frankia alpina</name>
    <dbReference type="NCBI Taxonomy" id="2699483"/>
    <lineage>
        <taxon>Bacteria</taxon>
        <taxon>Bacillati</taxon>
        <taxon>Actinomycetota</taxon>
        <taxon>Actinomycetes</taxon>
        <taxon>Frankiales</taxon>
        <taxon>Frankiaceae</taxon>
        <taxon>Frankia</taxon>
    </lineage>
</organism>
<dbReference type="CDD" id="cd01335">
    <property type="entry name" value="Radical_SAM"/>
    <property type="match status" value="1"/>
</dbReference>
<dbReference type="SFLD" id="SFLDG01067">
    <property type="entry name" value="SPASM/twitch_domain_containing"/>
    <property type="match status" value="1"/>
</dbReference>
<name>A0A4S5DIL5_9ACTN</name>
<dbReference type="GO" id="GO:0051536">
    <property type="term" value="F:iron-sulfur cluster binding"/>
    <property type="evidence" value="ECO:0007669"/>
    <property type="project" value="UniProtKB-KW"/>
</dbReference>
<keyword evidence="1" id="KW-0949">S-adenosyl-L-methionine</keyword>
<dbReference type="Gene3D" id="3.20.20.70">
    <property type="entry name" value="Aldolase class I"/>
    <property type="match status" value="1"/>
</dbReference>
<feature type="non-terminal residue" evidence="6">
    <location>
        <position position="241"/>
    </location>
</feature>
<gene>
    <name evidence="6" type="ORF">E7Y31_18295</name>
</gene>
<evidence type="ECO:0000256" key="4">
    <source>
        <dbReference type="ARBA" id="ARBA00023014"/>
    </source>
</evidence>
<dbReference type="AlphaFoldDB" id="A0A4S5DIL5"/>
<keyword evidence="4" id="KW-0411">Iron-sulfur</keyword>
<keyword evidence="2" id="KW-0479">Metal-binding</keyword>
<proteinExistence type="predicted"/>
<dbReference type="SUPFAM" id="SSF102114">
    <property type="entry name" value="Radical SAM enzymes"/>
    <property type="match status" value="1"/>
</dbReference>
<dbReference type="PANTHER" id="PTHR11228">
    <property type="entry name" value="RADICAL SAM DOMAIN PROTEIN"/>
    <property type="match status" value="1"/>
</dbReference>
<dbReference type="Pfam" id="PF04055">
    <property type="entry name" value="Radical_SAM"/>
    <property type="match status" value="1"/>
</dbReference>
<protein>
    <submittedName>
        <fullName evidence="6">Radical SAM protein</fullName>
    </submittedName>
</protein>
<dbReference type="OrthoDB" id="9782387at2"/>
<sequence length="241" mass="25441">MPPTATITSPDTAMITSLWLDITRFCTLACTHCYNRSGVTGGHGTMTANDWLTVIDDAAAHGVRTVRIIGGEPTSYPALPDLVDRALAVGLDVHIFSNLVHISDQMWTLFERPGVSLATSYYSSVPAEHEQVTGRRGSHARTRANLVEALRRSIPLRGALIDTGTADVHAARADLLGLGVTTLRVDKVRAFGRAAGGDGAGPCGRCGLGRAAIQPDGTLTPCVMTSDRDGGNVRDTPLALL</sequence>
<dbReference type="InterPro" id="IPR050377">
    <property type="entry name" value="Radical_SAM_PqqE_MftC-like"/>
</dbReference>
<keyword evidence="7" id="KW-1185">Reference proteome</keyword>
<feature type="domain" description="Radical SAM core" evidence="5">
    <location>
        <begin position="12"/>
        <end position="232"/>
    </location>
</feature>
<comment type="caution">
    <text evidence="6">The sequence shown here is derived from an EMBL/GenBank/DDBJ whole genome shotgun (WGS) entry which is preliminary data.</text>
</comment>
<dbReference type="PROSITE" id="PS51918">
    <property type="entry name" value="RADICAL_SAM"/>
    <property type="match status" value="1"/>
</dbReference>
<dbReference type="RefSeq" id="WP_136449136.1">
    <property type="nucleotide sequence ID" value="NZ_SSXH01000581.1"/>
</dbReference>